<reference evidence="4 5" key="1">
    <citation type="submission" date="2018-03" db="EMBL/GenBank/DDBJ databases">
        <title>Genomic Encyclopedia of Type Strains, Phase III (KMG-III): the genomes of soil and plant-associated and newly described type strains.</title>
        <authorList>
            <person name="Whitman W."/>
        </authorList>
    </citation>
    <scope>NUCLEOTIDE SEQUENCE [LARGE SCALE GENOMIC DNA]</scope>
    <source>
        <strain evidence="4 5">CGMCC 1.12700</strain>
    </source>
</reference>
<feature type="active site" description="Cysteine persulfide intermediate" evidence="3">
    <location>
        <position position="117"/>
    </location>
</feature>
<comment type="function">
    <text evidence="3">Required for formate dehydrogenase (FDH) activity. Acts as a sulfur carrier protein that transfers sulfur from IscS to the molybdenum cofactor prior to its insertion into FDH.</text>
</comment>
<dbReference type="GO" id="GO:0016783">
    <property type="term" value="F:sulfurtransferase activity"/>
    <property type="evidence" value="ECO:0007669"/>
    <property type="project" value="InterPro"/>
</dbReference>
<accession>A0A2P8CV11</accession>
<dbReference type="GO" id="GO:0097163">
    <property type="term" value="F:sulfur carrier activity"/>
    <property type="evidence" value="ECO:0007669"/>
    <property type="project" value="UniProtKB-UniRule"/>
</dbReference>
<feature type="binding site" evidence="3">
    <location>
        <begin position="259"/>
        <end position="264"/>
    </location>
    <ligand>
        <name>Mo-bis(molybdopterin guanine dinucleotide)</name>
        <dbReference type="ChEBI" id="CHEBI:60539"/>
    </ligand>
</feature>
<dbReference type="HAMAP" id="MF_00187">
    <property type="entry name" value="FdhD"/>
    <property type="match status" value="1"/>
</dbReference>
<dbReference type="SUPFAM" id="SSF53927">
    <property type="entry name" value="Cytidine deaminase-like"/>
    <property type="match status" value="1"/>
</dbReference>
<evidence type="ECO:0000256" key="2">
    <source>
        <dbReference type="ARBA" id="ARBA00023150"/>
    </source>
</evidence>
<keyword evidence="2 3" id="KW-0501">Molybdenum cofactor biosynthesis</keyword>
<dbReference type="PANTHER" id="PTHR30592:SF1">
    <property type="entry name" value="SULFUR CARRIER PROTEIN FDHD"/>
    <property type="match status" value="1"/>
</dbReference>
<evidence type="ECO:0000313" key="5">
    <source>
        <dbReference type="Proteomes" id="UP000240572"/>
    </source>
</evidence>
<evidence type="ECO:0000313" key="4">
    <source>
        <dbReference type="EMBL" id="PSK88811.1"/>
    </source>
</evidence>
<dbReference type="Pfam" id="PF02634">
    <property type="entry name" value="FdhD-NarQ"/>
    <property type="match status" value="1"/>
</dbReference>
<comment type="similarity">
    <text evidence="3">Belongs to the FdhD family.</text>
</comment>
<dbReference type="PANTHER" id="PTHR30592">
    <property type="entry name" value="FORMATE DEHYDROGENASE"/>
    <property type="match status" value="1"/>
</dbReference>
<dbReference type="InterPro" id="IPR016193">
    <property type="entry name" value="Cytidine_deaminase-like"/>
</dbReference>
<protein>
    <recommendedName>
        <fullName evidence="3">Sulfur carrier protein FdhD</fullName>
    </recommendedName>
</protein>
<dbReference type="AlphaFoldDB" id="A0A2P8CV11"/>
<dbReference type="Gene3D" id="3.10.20.10">
    <property type="match status" value="1"/>
</dbReference>
<comment type="caution">
    <text evidence="4">The sequence shown here is derived from an EMBL/GenBank/DDBJ whole genome shotgun (WGS) entry which is preliminary data.</text>
</comment>
<evidence type="ECO:0000256" key="1">
    <source>
        <dbReference type="ARBA" id="ARBA00022490"/>
    </source>
</evidence>
<dbReference type="EMBL" id="PYGD01000014">
    <property type="protein sequence ID" value="PSK88811.1"/>
    <property type="molecule type" value="Genomic_DNA"/>
</dbReference>
<evidence type="ECO:0000256" key="3">
    <source>
        <dbReference type="HAMAP-Rule" id="MF_00187"/>
    </source>
</evidence>
<gene>
    <name evidence="3" type="primary">fdhD</name>
    <name evidence="4" type="ORF">B0I18_11422</name>
</gene>
<dbReference type="GO" id="GO:0005737">
    <property type="term" value="C:cytoplasm"/>
    <property type="evidence" value="ECO:0007669"/>
    <property type="project" value="UniProtKB-SubCell"/>
</dbReference>
<dbReference type="InterPro" id="IPR003786">
    <property type="entry name" value="FdhD"/>
</dbReference>
<sequence>MEQTAVARWAITRVQGAGVTPDEDLLAVEEPLEVQLRYTEAGQPHYKSVAVTMRTPGNDAELATGFLFTEGIIQDYTQVASVSEGAAGDNRVLVKLTGDTRPVLQQSDRNFYMTSSCGVCGKASIDAIRTVMPFATPAAALQLDAAVLFRLPDLLREQQAVFGQTGGLHASALFDREGRFIQMREDVGRHNALDKLIGYALAGGYLPLHQSVLLLSGRASFELVQKAAMAGITIIAAVGAPSSLAVSLAEERGITLAGFLRNERFNIYSGAHRIIA</sequence>
<dbReference type="GO" id="GO:0006777">
    <property type="term" value="P:Mo-molybdopterin cofactor biosynthetic process"/>
    <property type="evidence" value="ECO:0007669"/>
    <property type="project" value="UniProtKB-UniRule"/>
</dbReference>
<dbReference type="Proteomes" id="UP000240572">
    <property type="component" value="Unassembled WGS sequence"/>
</dbReference>
<comment type="subcellular location">
    <subcellularLocation>
        <location evidence="3">Cytoplasm</location>
    </subcellularLocation>
</comment>
<dbReference type="PIRSF" id="PIRSF015626">
    <property type="entry name" value="FdhD"/>
    <property type="match status" value="1"/>
</dbReference>
<dbReference type="NCBIfam" id="TIGR00129">
    <property type="entry name" value="fdhD_narQ"/>
    <property type="match status" value="1"/>
</dbReference>
<dbReference type="RefSeq" id="WP_106525171.1">
    <property type="nucleotide sequence ID" value="NZ_PYGD01000014.1"/>
</dbReference>
<organism evidence="4 5">
    <name type="scientific">Taibaiella chishuiensis</name>
    <dbReference type="NCBI Taxonomy" id="1434707"/>
    <lineage>
        <taxon>Bacteria</taxon>
        <taxon>Pseudomonadati</taxon>
        <taxon>Bacteroidota</taxon>
        <taxon>Chitinophagia</taxon>
        <taxon>Chitinophagales</taxon>
        <taxon>Chitinophagaceae</taxon>
        <taxon>Taibaiella</taxon>
    </lineage>
</organism>
<proteinExistence type="inferred from homology"/>
<dbReference type="OrthoDB" id="9782042at2"/>
<keyword evidence="1 3" id="KW-0963">Cytoplasm</keyword>
<keyword evidence="5" id="KW-1185">Reference proteome</keyword>
<dbReference type="Gene3D" id="3.40.140.10">
    <property type="entry name" value="Cytidine Deaminase, domain 2"/>
    <property type="match status" value="1"/>
</dbReference>
<name>A0A2P8CV11_9BACT</name>
<dbReference type="NCBIfam" id="NF001943">
    <property type="entry name" value="PRK00724.1-2"/>
    <property type="match status" value="1"/>
</dbReference>